<reference evidence="1 2" key="1">
    <citation type="submission" date="2017-06" db="EMBL/GenBank/DDBJ databases">
        <title>Draft Genome Sequence of Natranaerobius trueperi halophilic, alkalithermophilic bacteria from soda lakes.</title>
        <authorList>
            <person name="Zhao B."/>
        </authorList>
    </citation>
    <scope>NUCLEOTIDE SEQUENCE [LARGE SCALE GENOMIC DNA]</scope>
    <source>
        <strain evidence="1 2">DSM 18760</strain>
    </source>
</reference>
<name>A0A226C1X8_9FIRM</name>
<protein>
    <submittedName>
        <fullName evidence="1">Uncharacterized protein</fullName>
    </submittedName>
</protein>
<gene>
    <name evidence="1" type="ORF">CDO51_03715</name>
</gene>
<organism evidence="1 2">
    <name type="scientific">Natranaerobius trueperi</name>
    <dbReference type="NCBI Taxonomy" id="759412"/>
    <lineage>
        <taxon>Bacteria</taxon>
        <taxon>Bacillati</taxon>
        <taxon>Bacillota</taxon>
        <taxon>Clostridia</taxon>
        <taxon>Natranaerobiales</taxon>
        <taxon>Natranaerobiaceae</taxon>
        <taxon>Natranaerobius</taxon>
    </lineage>
</organism>
<evidence type="ECO:0000313" key="2">
    <source>
        <dbReference type="Proteomes" id="UP000214588"/>
    </source>
</evidence>
<accession>A0A226C1X8</accession>
<dbReference type="Proteomes" id="UP000214588">
    <property type="component" value="Unassembled WGS sequence"/>
</dbReference>
<evidence type="ECO:0000313" key="1">
    <source>
        <dbReference type="EMBL" id="OWZ84380.1"/>
    </source>
</evidence>
<dbReference type="AlphaFoldDB" id="A0A226C1X8"/>
<keyword evidence="2" id="KW-1185">Reference proteome</keyword>
<dbReference type="RefSeq" id="WP_089022954.1">
    <property type="nucleotide sequence ID" value="NZ_NIQC01000005.1"/>
</dbReference>
<dbReference type="EMBL" id="NIQC01000005">
    <property type="protein sequence ID" value="OWZ84380.1"/>
    <property type="molecule type" value="Genomic_DNA"/>
</dbReference>
<sequence>MTFTSSNCEYNQENEATSNSFDIDAFIKYDPMTIYFSQDINPPLSLNTTVGNKKSTNFDFRGRMLLKEDTVYQEYNDDWHINDFNGCVWIKIFNTFII</sequence>
<comment type="caution">
    <text evidence="1">The sequence shown here is derived from an EMBL/GenBank/DDBJ whole genome shotgun (WGS) entry which is preliminary data.</text>
</comment>
<proteinExistence type="predicted"/>